<gene>
    <name evidence="2" type="ORF">NQ318_019896</name>
</gene>
<dbReference type="Proteomes" id="UP001162162">
    <property type="component" value="Unassembled WGS sequence"/>
</dbReference>
<reference evidence="2" key="1">
    <citation type="journal article" date="2023" name="Insect Mol. Biol.">
        <title>Genome sequencing provides insights into the evolution of gene families encoding plant cell wall-degrading enzymes in longhorned beetles.</title>
        <authorList>
            <person name="Shin N.R."/>
            <person name="Okamura Y."/>
            <person name="Kirsch R."/>
            <person name="Pauchet Y."/>
        </authorList>
    </citation>
    <scope>NUCLEOTIDE SEQUENCE</scope>
    <source>
        <strain evidence="2">AMC_N1</strain>
    </source>
</reference>
<accession>A0AAV8XHU7</accession>
<comment type="caution">
    <text evidence="2">The sequence shown here is derived from an EMBL/GenBank/DDBJ whole genome shotgun (WGS) entry which is preliminary data.</text>
</comment>
<keyword evidence="1" id="KW-0472">Membrane</keyword>
<keyword evidence="3" id="KW-1185">Reference proteome</keyword>
<name>A0AAV8XHU7_9CUCU</name>
<evidence type="ECO:0000313" key="3">
    <source>
        <dbReference type="Proteomes" id="UP001162162"/>
    </source>
</evidence>
<evidence type="ECO:0000313" key="2">
    <source>
        <dbReference type="EMBL" id="KAJ8938389.1"/>
    </source>
</evidence>
<keyword evidence="1" id="KW-0812">Transmembrane</keyword>
<dbReference type="AlphaFoldDB" id="A0AAV8XHU7"/>
<evidence type="ECO:0000256" key="1">
    <source>
        <dbReference type="SAM" id="Phobius"/>
    </source>
</evidence>
<protein>
    <submittedName>
        <fullName evidence="2">Uncharacterized protein</fullName>
    </submittedName>
</protein>
<organism evidence="2 3">
    <name type="scientific">Aromia moschata</name>
    <dbReference type="NCBI Taxonomy" id="1265417"/>
    <lineage>
        <taxon>Eukaryota</taxon>
        <taxon>Metazoa</taxon>
        <taxon>Ecdysozoa</taxon>
        <taxon>Arthropoda</taxon>
        <taxon>Hexapoda</taxon>
        <taxon>Insecta</taxon>
        <taxon>Pterygota</taxon>
        <taxon>Neoptera</taxon>
        <taxon>Endopterygota</taxon>
        <taxon>Coleoptera</taxon>
        <taxon>Polyphaga</taxon>
        <taxon>Cucujiformia</taxon>
        <taxon>Chrysomeloidea</taxon>
        <taxon>Cerambycidae</taxon>
        <taxon>Cerambycinae</taxon>
        <taxon>Callichromatini</taxon>
        <taxon>Aromia</taxon>
    </lineage>
</organism>
<proteinExistence type="predicted"/>
<sequence length="179" mass="20114">MFWWESKKEDAKEDLMETNDSRWAKKGSSILRKASESPPIGWRSIGHPQCVSPTSRAFKYVKSDRHLSSVPELLKHSKSATMLFRIIVFIVLVFNAGMQALGDETNSSPESKTAVKSGIPLKYSEKVDDLAEKVLLIHGVQLGVQTEENFENAQKLRLLVADVEKQLAMKLVEMGIARK</sequence>
<dbReference type="EMBL" id="JAPWTK010000560">
    <property type="protein sequence ID" value="KAJ8938389.1"/>
    <property type="molecule type" value="Genomic_DNA"/>
</dbReference>
<feature type="transmembrane region" description="Helical" evidence="1">
    <location>
        <begin position="82"/>
        <end position="102"/>
    </location>
</feature>
<keyword evidence="1" id="KW-1133">Transmembrane helix</keyword>